<name>A0AAW0ER76_9TRYP</name>
<reference evidence="1 2" key="1">
    <citation type="journal article" date="2021" name="MBio">
        <title>A New Model Trypanosomatid, Novymonas esmeraldas: Genomic Perception of Its 'Candidatus Pandoraea novymonadis' Endosymbiont.</title>
        <authorList>
            <person name="Zakharova A."/>
            <person name="Saura A."/>
            <person name="Butenko A."/>
            <person name="Podesvova L."/>
            <person name="Warmusova S."/>
            <person name="Kostygov A.Y."/>
            <person name="Nenarokova A."/>
            <person name="Lukes J."/>
            <person name="Opperdoes F.R."/>
            <person name="Yurchenko V."/>
        </authorList>
    </citation>
    <scope>NUCLEOTIDE SEQUENCE [LARGE SCALE GENOMIC DNA]</scope>
    <source>
        <strain evidence="1 2">E262AT.01</strain>
    </source>
</reference>
<gene>
    <name evidence="1" type="ORF">NESM_000591600</name>
</gene>
<comment type="caution">
    <text evidence="1">The sequence shown here is derived from an EMBL/GenBank/DDBJ whole genome shotgun (WGS) entry which is preliminary data.</text>
</comment>
<organism evidence="1 2">
    <name type="scientific">Novymonas esmeraldas</name>
    <dbReference type="NCBI Taxonomy" id="1808958"/>
    <lineage>
        <taxon>Eukaryota</taxon>
        <taxon>Discoba</taxon>
        <taxon>Euglenozoa</taxon>
        <taxon>Kinetoplastea</taxon>
        <taxon>Metakinetoplastina</taxon>
        <taxon>Trypanosomatida</taxon>
        <taxon>Trypanosomatidae</taxon>
        <taxon>Novymonas</taxon>
    </lineage>
</organism>
<protein>
    <submittedName>
        <fullName evidence="1">Uncharacterized protein</fullName>
    </submittedName>
</protein>
<dbReference type="AlphaFoldDB" id="A0AAW0ER76"/>
<evidence type="ECO:0000313" key="1">
    <source>
        <dbReference type="EMBL" id="KAK7196538.1"/>
    </source>
</evidence>
<proteinExistence type="predicted"/>
<accession>A0AAW0ER76</accession>
<dbReference type="EMBL" id="JAECZO010000079">
    <property type="protein sequence ID" value="KAK7196538.1"/>
    <property type="molecule type" value="Genomic_DNA"/>
</dbReference>
<sequence>MLLLLAGLVHGALQRLLLLVARRTHRPLRHCAAVGMLLLLTGLVHGALQRLLLLVARRTHRPLRHGVDGVGCSSTGCCPVRLRLRGVGEGNAWCTADAGLLGGRGLIEVRLASRRVDGVAGAVEYAHWGDMERWRSGGLVRFGGGVGGGSGGRGSAGDGLRAERALCRRVGRRCLVRGGHARTRRRELLMMVRLRTAVGWFERQGGIGGRCRGCGGPLLCHLQRVCWRWRPTVAGAGGGGGGGGGKCRVVVRIVVVLARPRALGVVNLELRLSRTSGRSHRSSMAAGGDKRGVLVLITGAVGDAELLSARVLLPGQRSSGSLPWT</sequence>
<evidence type="ECO:0000313" key="2">
    <source>
        <dbReference type="Proteomes" id="UP001430356"/>
    </source>
</evidence>
<keyword evidence="2" id="KW-1185">Reference proteome</keyword>
<dbReference type="Proteomes" id="UP001430356">
    <property type="component" value="Unassembled WGS sequence"/>
</dbReference>